<feature type="chain" id="PRO_5002433228" description="G-protein coupled receptors family 1 profile domain-containing protein" evidence="1">
    <location>
        <begin position="24"/>
        <end position="54"/>
    </location>
</feature>
<reference evidence="2" key="2">
    <citation type="journal article" date="2015" name="Fish Shellfish Immunol.">
        <title>Early steps in the European eel (Anguilla anguilla)-Vibrio vulnificus interaction in the gills: Role of the RtxA13 toxin.</title>
        <authorList>
            <person name="Callol A."/>
            <person name="Pajuelo D."/>
            <person name="Ebbesson L."/>
            <person name="Teles M."/>
            <person name="MacKenzie S."/>
            <person name="Amaro C."/>
        </authorList>
    </citation>
    <scope>NUCLEOTIDE SEQUENCE</scope>
</reference>
<evidence type="ECO:0000313" key="2">
    <source>
        <dbReference type="EMBL" id="JAH65632.1"/>
    </source>
</evidence>
<accession>A0A0E9UIQ8</accession>
<evidence type="ECO:0008006" key="3">
    <source>
        <dbReference type="Google" id="ProtNLM"/>
    </source>
</evidence>
<keyword evidence="1" id="KW-0732">Signal</keyword>
<dbReference type="AlphaFoldDB" id="A0A0E9UIQ8"/>
<dbReference type="EMBL" id="GBXM01042945">
    <property type="protein sequence ID" value="JAH65632.1"/>
    <property type="molecule type" value="Transcribed_RNA"/>
</dbReference>
<name>A0A0E9UIQ8_ANGAN</name>
<feature type="signal peptide" evidence="1">
    <location>
        <begin position="1"/>
        <end position="23"/>
    </location>
</feature>
<proteinExistence type="predicted"/>
<reference evidence="2" key="1">
    <citation type="submission" date="2014-11" db="EMBL/GenBank/DDBJ databases">
        <authorList>
            <person name="Amaro Gonzalez C."/>
        </authorList>
    </citation>
    <scope>NUCLEOTIDE SEQUENCE</scope>
</reference>
<protein>
    <recommendedName>
        <fullName evidence="3">G-protein coupled receptors family 1 profile domain-containing protein</fullName>
    </recommendedName>
</protein>
<sequence>MCFTRVFDTLIALSLIAVSLSLAQKRKRKTSCYRYETAFMLITFTQVCELNIIT</sequence>
<organism evidence="2">
    <name type="scientific">Anguilla anguilla</name>
    <name type="common">European freshwater eel</name>
    <name type="synonym">Muraena anguilla</name>
    <dbReference type="NCBI Taxonomy" id="7936"/>
    <lineage>
        <taxon>Eukaryota</taxon>
        <taxon>Metazoa</taxon>
        <taxon>Chordata</taxon>
        <taxon>Craniata</taxon>
        <taxon>Vertebrata</taxon>
        <taxon>Euteleostomi</taxon>
        <taxon>Actinopterygii</taxon>
        <taxon>Neopterygii</taxon>
        <taxon>Teleostei</taxon>
        <taxon>Anguilliformes</taxon>
        <taxon>Anguillidae</taxon>
        <taxon>Anguilla</taxon>
    </lineage>
</organism>
<evidence type="ECO:0000256" key="1">
    <source>
        <dbReference type="SAM" id="SignalP"/>
    </source>
</evidence>